<name>A0A7R9WU90_9STRA</name>
<dbReference type="EMBL" id="HBEF01011437">
    <property type="protein sequence ID" value="CAD8335112.1"/>
    <property type="molecule type" value="Transcribed_RNA"/>
</dbReference>
<dbReference type="InterPro" id="IPR027417">
    <property type="entry name" value="P-loop_NTPase"/>
</dbReference>
<organism evidence="2">
    <name type="scientific">Craspedostauros australis</name>
    <dbReference type="NCBI Taxonomy" id="1486917"/>
    <lineage>
        <taxon>Eukaryota</taxon>
        <taxon>Sar</taxon>
        <taxon>Stramenopiles</taxon>
        <taxon>Ochrophyta</taxon>
        <taxon>Bacillariophyta</taxon>
        <taxon>Bacillariophyceae</taxon>
        <taxon>Bacillariophycidae</taxon>
        <taxon>Naviculales</taxon>
        <taxon>Naviculaceae</taxon>
        <taxon>Craspedostauros</taxon>
    </lineage>
</organism>
<protein>
    <submittedName>
        <fullName evidence="2">Uncharacterized protein</fullName>
    </submittedName>
</protein>
<feature type="region of interest" description="Disordered" evidence="1">
    <location>
        <begin position="120"/>
        <end position="191"/>
    </location>
</feature>
<dbReference type="Gene3D" id="3.40.50.300">
    <property type="entry name" value="P-loop containing nucleotide triphosphate hydrolases"/>
    <property type="match status" value="1"/>
</dbReference>
<dbReference type="AlphaFoldDB" id="A0A7R9WU90"/>
<proteinExistence type="predicted"/>
<evidence type="ECO:0000313" key="2">
    <source>
        <dbReference type="EMBL" id="CAD8335112.1"/>
    </source>
</evidence>
<evidence type="ECO:0000256" key="1">
    <source>
        <dbReference type="SAM" id="MobiDB-lite"/>
    </source>
</evidence>
<accession>A0A7R9WU90</accession>
<dbReference type="SUPFAM" id="SSF52540">
    <property type="entry name" value="P-loop containing nucleoside triphosphate hydrolases"/>
    <property type="match status" value="1"/>
</dbReference>
<feature type="compositionally biased region" description="Polar residues" evidence="1">
    <location>
        <begin position="167"/>
        <end position="177"/>
    </location>
</feature>
<sequence>MAALFDMGVPIVVVATKTDKLSATQLTSALVTIRDGLGLPEGQPFSVSSVTGRGVKELWKIIMEACEERVMEYRKEKLKDASDPWYSDDGFDAENEEEVGYDMGYDWVHDSQSVMYEGDSTDHATQSGGQYHDGENAEYYDEGYDGDDGYYDDEDLDGDEYYDDASNMESKPMTIQSLRKKAKEMEKQGKV</sequence>
<feature type="compositionally biased region" description="Acidic residues" evidence="1">
    <location>
        <begin position="136"/>
        <end position="163"/>
    </location>
</feature>
<reference evidence="2" key="1">
    <citation type="submission" date="2021-01" db="EMBL/GenBank/DDBJ databases">
        <authorList>
            <person name="Corre E."/>
            <person name="Pelletier E."/>
            <person name="Niang G."/>
            <person name="Scheremetjew M."/>
            <person name="Finn R."/>
            <person name="Kale V."/>
            <person name="Holt S."/>
            <person name="Cochrane G."/>
            <person name="Meng A."/>
            <person name="Brown T."/>
            <person name="Cohen L."/>
        </authorList>
    </citation>
    <scope>NUCLEOTIDE SEQUENCE</scope>
    <source>
        <strain evidence="2">CCMP3328</strain>
    </source>
</reference>
<gene>
    <name evidence="2" type="ORF">CAUS1442_LOCUS7217</name>
</gene>